<evidence type="ECO:0000313" key="2">
    <source>
        <dbReference type="Proteomes" id="UP001209755"/>
    </source>
</evidence>
<reference evidence="2" key="1">
    <citation type="submission" date="2023-07" db="EMBL/GenBank/DDBJ databases">
        <title>Genome sequencing of Purple Non-Sulfur Bacteria from various extreme environments.</title>
        <authorList>
            <person name="Mayer M."/>
        </authorList>
    </citation>
    <scope>NUCLEOTIDE SEQUENCE [LARGE SCALE GENOMIC DNA]</scope>
    <source>
        <strain evidence="2">DSM 17935</strain>
    </source>
</reference>
<accession>A0ABT3HEK5</accession>
<sequence length="94" mass="10472">MPRSRRHFDNNILTQTLEAAQNAKRAVRKKRMDYAASRAGSRCDCAVTMTLEKRRTDFALYAGTLRLVVPRSVKSLQSELKSALNSPECAAKGS</sequence>
<organism evidence="1 2">
    <name type="scientific">Rhodobium gokarnense</name>
    <dbReference type="NCBI Taxonomy" id="364296"/>
    <lineage>
        <taxon>Bacteria</taxon>
        <taxon>Pseudomonadati</taxon>
        <taxon>Pseudomonadota</taxon>
        <taxon>Alphaproteobacteria</taxon>
        <taxon>Hyphomicrobiales</taxon>
        <taxon>Rhodobiaceae</taxon>
        <taxon>Rhodobium</taxon>
    </lineage>
</organism>
<keyword evidence="2" id="KW-1185">Reference proteome</keyword>
<evidence type="ECO:0000313" key="1">
    <source>
        <dbReference type="EMBL" id="MCW2308837.1"/>
    </source>
</evidence>
<dbReference type="RefSeq" id="WP_264602436.1">
    <property type="nucleotide sequence ID" value="NZ_JAOQNS010000009.1"/>
</dbReference>
<comment type="caution">
    <text evidence="1">The sequence shown here is derived from an EMBL/GenBank/DDBJ whole genome shotgun (WGS) entry which is preliminary data.</text>
</comment>
<gene>
    <name evidence="1" type="ORF">M2319_003186</name>
</gene>
<proteinExistence type="predicted"/>
<dbReference type="EMBL" id="JAOQNS010000009">
    <property type="protein sequence ID" value="MCW2308837.1"/>
    <property type="molecule type" value="Genomic_DNA"/>
</dbReference>
<name>A0ABT3HEK5_9HYPH</name>
<dbReference type="Proteomes" id="UP001209755">
    <property type="component" value="Unassembled WGS sequence"/>
</dbReference>
<protein>
    <submittedName>
        <fullName evidence="1">Uncharacterized protein</fullName>
    </submittedName>
</protein>